<dbReference type="Proteomes" id="UP001055879">
    <property type="component" value="Linkage Group LG01"/>
</dbReference>
<sequence>MEAWTFTTLQMAMGENVISEIVSEKTATMKEGTNIKAHITEFEDIIMKLKATNALIAKDEEALAMILFQGLFADRGQDDQWSSRGRNRGRSQFRQHGSRGKSKTRGNCNYCHKPVHWVNDCTSLTNKDKDNAESSVVAAEEEQDGFSAIITPPQADSIIVMKGEQVENNLFHLIGETISPELCVAESSKNLDVARLWHLRLGHTSEKNLEILRKQKLIKVVIPTSLEFCSGCVKGKQMRVSFGVGKHNTKGILDYVHTDVWGPSIIPSLSRDVFDTFNTWLARVEVETGKKLKVLRSDNGGEFTSGNFKNFCFRKGIHHHYTTPGDPQSNGVAERINRTLLEKVGCQDKLNPKATKGFLLGYTYGIKGYRIWNPLARKVIHSRHVTFNESVLLKSQDLQSSQDPEVVTIVAPTPDDMEIVDSPYIPGSSTIDISS</sequence>
<name>A0ACB9FIT7_ARCLA</name>
<comment type="caution">
    <text evidence="1">The sequence shown here is derived from an EMBL/GenBank/DDBJ whole genome shotgun (WGS) entry which is preliminary data.</text>
</comment>
<evidence type="ECO:0000313" key="1">
    <source>
        <dbReference type="EMBL" id="KAI3770606.1"/>
    </source>
</evidence>
<proteinExistence type="predicted"/>
<accession>A0ACB9FIT7</accession>
<keyword evidence="2" id="KW-1185">Reference proteome</keyword>
<dbReference type="EMBL" id="CM042047">
    <property type="protein sequence ID" value="KAI3770606.1"/>
    <property type="molecule type" value="Genomic_DNA"/>
</dbReference>
<evidence type="ECO:0000313" key="2">
    <source>
        <dbReference type="Proteomes" id="UP001055879"/>
    </source>
</evidence>
<protein>
    <submittedName>
        <fullName evidence="1">Uncharacterized protein</fullName>
    </submittedName>
</protein>
<gene>
    <name evidence="1" type="ORF">L6452_01746</name>
</gene>
<reference evidence="2" key="1">
    <citation type="journal article" date="2022" name="Mol. Ecol. Resour.">
        <title>The genomes of chicory, endive, great burdock and yacon provide insights into Asteraceae palaeo-polyploidization history and plant inulin production.</title>
        <authorList>
            <person name="Fan W."/>
            <person name="Wang S."/>
            <person name="Wang H."/>
            <person name="Wang A."/>
            <person name="Jiang F."/>
            <person name="Liu H."/>
            <person name="Zhao H."/>
            <person name="Xu D."/>
            <person name="Zhang Y."/>
        </authorList>
    </citation>
    <scope>NUCLEOTIDE SEQUENCE [LARGE SCALE GENOMIC DNA]</scope>
    <source>
        <strain evidence="2">cv. Niubang</strain>
    </source>
</reference>
<organism evidence="1 2">
    <name type="scientific">Arctium lappa</name>
    <name type="common">Greater burdock</name>
    <name type="synonym">Lappa major</name>
    <dbReference type="NCBI Taxonomy" id="4217"/>
    <lineage>
        <taxon>Eukaryota</taxon>
        <taxon>Viridiplantae</taxon>
        <taxon>Streptophyta</taxon>
        <taxon>Embryophyta</taxon>
        <taxon>Tracheophyta</taxon>
        <taxon>Spermatophyta</taxon>
        <taxon>Magnoliopsida</taxon>
        <taxon>eudicotyledons</taxon>
        <taxon>Gunneridae</taxon>
        <taxon>Pentapetalae</taxon>
        <taxon>asterids</taxon>
        <taxon>campanulids</taxon>
        <taxon>Asterales</taxon>
        <taxon>Asteraceae</taxon>
        <taxon>Carduoideae</taxon>
        <taxon>Cardueae</taxon>
        <taxon>Arctiinae</taxon>
        <taxon>Arctium</taxon>
    </lineage>
</organism>
<reference evidence="1 2" key="2">
    <citation type="journal article" date="2022" name="Mol. Ecol. Resour.">
        <title>The genomes of chicory, endive, great burdock and yacon provide insights into Asteraceae paleo-polyploidization history and plant inulin production.</title>
        <authorList>
            <person name="Fan W."/>
            <person name="Wang S."/>
            <person name="Wang H."/>
            <person name="Wang A."/>
            <person name="Jiang F."/>
            <person name="Liu H."/>
            <person name="Zhao H."/>
            <person name="Xu D."/>
            <person name="Zhang Y."/>
        </authorList>
    </citation>
    <scope>NUCLEOTIDE SEQUENCE [LARGE SCALE GENOMIC DNA]</scope>
    <source>
        <strain evidence="2">cv. Niubang</strain>
    </source>
</reference>